<organism evidence="1">
    <name type="scientific">marine sediment metagenome</name>
    <dbReference type="NCBI Taxonomy" id="412755"/>
    <lineage>
        <taxon>unclassified sequences</taxon>
        <taxon>metagenomes</taxon>
        <taxon>ecological metagenomes</taxon>
    </lineage>
</organism>
<proteinExistence type="predicted"/>
<accession>X1AI65</accession>
<dbReference type="AlphaFoldDB" id="X1AI65"/>
<reference evidence="1" key="1">
    <citation type="journal article" date="2014" name="Front. Microbiol.">
        <title>High frequency of phylogenetically diverse reductive dehalogenase-homologous genes in deep subseafloor sedimentary metagenomes.</title>
        <authorList>
            <person name="Kawai M."/>
            <person name="Futagami T."/>
            <person name="Toyoda A."/>
            <person name="Takaki Y."/>
            <person name="Nishi S."/>
            <person name="Hori S."/>
            <person name="Arai W."/>
            <person name="Tsubouchi T."/>
            <person name="Morono Y."/>
            <person name="Uchiyama I."/>
            <person name="Ito T."/>
            <person name="Fujiyama A."/>
            <person name="Inagaki F."/>
            <person name="Takami H."/>
        </authorList>
    </citation>
    <scope>NUCLEOTIDE SEQUENCE</scope>
    <source>
        <strain evidence="1">Expedition CK06-06</strain>
    </source>
</reference>
<comment type="caution">
    <text evidence="1">The sequence shown here is derived from an EMBL/GenBank/DDBJ whole genome shotgun (WGS) entry which is preliminary data.</text>
</comment>
<sequence>IEKNNYIASHNSYPIFISEEYTLGKGKEKETGTDIDIEHLSYLVFKNYK</sequence>
<feature type="non-terminal residue" evidence="1">
    <location>
        <position position="1"/>
    </location>
</feature>
<name>X1AI65_9ZZZZ</name>
<dbReference type="EMBL" id="BART01003133">
    <property type="protein sequence ID" value="GAG72353.1"/>
    <property type="molecule type" value="Genomic_DNA"/>
</dbReference>
<protein>
    <submittedName>
        <fullName evidence="1">Uncharacterized protein</fullName>
    </submittedName>
</protein>
<gene>
    <name evidence="1" type="ORF">S01H4_08900</name>
</gene>
<evidence type="ECO:0000313" key="1">
    <source>
        <dbReference type="EMBL" id="GAG72353.1"/>
    </source>
</evidence>